<protein>
    <recommendedName>
        <fullName evidence="3">D-isomer specific 2-hydroxyacid dehydrogenase NAD-binding domain-containing protein</fullName>
    </recommendedName>
</protein>
<dbReference type="AlphaFoldDB" id="A0AA87FH73"/>
<evidence type="ECO:0000256" key="2">
    <source>
        <dbReference type="ARBA" id="ARBA00023027"/>
    </source>
</evidence>
<organism evidence="4 5">
    <name type="scientific">Enterococcus saccharolyticus 30_1</name>
    <dbReference type="NCBI Taxonomy" id="742813"/>
    <lineage>
        <taxon>Bacteria</taxon>
        <taxon>Bacillati</taxon>
        <taxon>Bacillota</taxon>
        <taxon>Bacilli</taxon>
        <taxon>Lactobacillales</taxon>
        <taxon>Enterococcaceae</taxon>
        <taxon>Enterococcus</taxon>
    </lineage>
</organism>
<keyword evidence="5" id="KW-1185">Reference proteome</keyword>
<evidence type="ECO:0000256" key="1">
    <source>
        <dbReference type="ARBA" id="ARBA00023002"/>
    </source>
</evidence>
<proteinExistence type="predicted"/>
<dbReference type="Gene3D" id="3.40.50.720">
    <property type="entry name" value="NAD(P)-binding Rossmann-like Domain"/>
    <property type="match status" value="2"/>
</dbReference>
<evidence type="ECO:0000313" key="5">
    <source>
        <dbReference type="Proteomes" id="UP000004393"/>
    </source>
</evidence>
<keyword evidence="1" id="KW-0560">Oxidoreductase</keyword>
<sequence>MKQHVLLINTARGELVDEAALIRALARKEISGYAADVFCQEPLDPTHPLLAFENVTLTPHIGAYTSESLAGMGDHVVTNIERFFAHLEPFGLVNERSWSV</sequence>
<dbReference type="EMBL" id="ADLY01000020">
    <property type="protein sequence ID" value="EHG29854.1"/>
    <property type="molecule type" value="Genomic_DNA"/>
</dbReference>
<dbReference type="GO" id="GO:0005829">
    <property type="term" value="C:cytosol"/>
    <property type="evidence" value="ECO:0007669"/>
    <property type="project" value="TreeGrafter"/>
</dbReference>
<evidence type="ECO:0000259" key="3">
    <source>
        <dbReference type="Pfam" id="PF02826"/>
    </source>
</evidence>
<keyword evidence="2" id="KW-0520">NAD</keyword>
<gene>
    <name evidence="4" type="ORF">HMPREF9478_01022</name>
</gene>
<accession>A0AA87FH73</accession>
<name>A0AA87FH73_9ENTE</name>
<dbReference type="PANTHER" id="PTHR10996:SF178">
    <property type="entry name" value="2-HYDROXYACID DEHYDROGENASE YGL185C-RELATED"/>
    <property type="match status" value="1"/>
</dbReference>
<dbReference type="SUPFAM" id="SSF51735">
    <property type="entry name" value="NAD(P)-binding Rossmann-fold domains"/>
    <property type="match status" value="1"/>
</dbReference>
<evidence type="ECO:0000313" key="4">
    <source>
        <dbReference type="EMBL" id="EHG29854.1"/>
    </source>
</evidence>
<dbReference type="PANTHER" id="PTHR10996">
    <property type="entry name" value="2-HYDROXYACID DEHYDROGENASE-RELATED"/>
    <property type="match status" value="1"/>
</dbReference>
<dbReference type="InterPro" id="IPR036291">
    <property type="entry name" value="NAD(P)-bd_dom_sf"/>
</dbReference>
<dbReference type="Proteomes" id="UP000004393">
    <property type="component" value="Unassembled WGS sequence"/>
</dbReference>
<dbReference type="InterPro" id="IPR050223">
    <property type="entry name" value="D-isomer_2-hydroxyacid_DH"/>
</dbReference>
<reference evidence="4 5" key="1">
    <citation type="submission" date="2011-10" db="EMBL/GenBank/DDBJ databases">
        <title>The Genome Sequence of Enterococcus saccharolyticus 30_1.</title>
        <authorList>
            <consortium name="The Broad Institute Genome Sequencing Platform"/>
            <person name="Earl A."/>
            <person name="Ward D."/>
            <person name="Feldgarden M."/>
            <person name="Gevers D."/>
            <person name="Daigneault M."/>
            <person name="Strauss J."/>
            <person name="Allen-Vercoe E."/>
            <person name="Young S.K."/>
            <person name="Zeng Q."/>
            <person name="Gargeya S."/>
            <person name="Fitzgerald M."/>
            <person name="Haas B."/>
            <person name="Abouelleil A."/>
            <person name="Alvarado L."/>
            <person name="Arachchi H.M."/>
            <person name="Berlin A."/>
            <person name="Brown A."/>
            <person name="Chapman S.B."/>
            <person name="Chen Z."/>
            <person name="Dunbar C."/>
            <person name="Freedman E."/>
            <person name="Gearin G."/>
            <person name="Gellesch M."/>
            <person name="Goldberg J."/>
            <person name="Griggs A."/>
            <person name="Gujja S."/>
            <person name="Heiman D."/>
            <person name="Howarth C."/>
            <person name="Larson L."/>
            <person name="Lui A."/>
            <person name="MacDonald P.J.P."/>
            <person name="Montmayeur A."/>
            <person name="Murphy C."/>
            <person name="Neiman D."/>
            <person name="Pearson M."/>
            <person name="Priest M."/>
            <person name="Roberts A."/>
            <person name="Saif S."/>
            <person name="Shea T."/>
            <person name="Shenoy N."/>
            <person name="Sisk P."/>
            <person name="Stolte C."/>
            <person name="Sykes S."/>
            <person name="Wortman J."/>
            <person name="Nusbaum C."/>
            <person name="Birren B."/>
        </authorList>
    </citation>
    <scope>NUCLEOTIDE SEQUENCE [LARGE SCALE GENOMIC DNA]</scope>
    <source>
        <strain evidence="4 5">30_1</strain>
    </source>
</reference>
<dbReference type="GO" id="GO:0030267">
    <property type="term" value="F:glyoxylate reductase (NADPH) activity"/>
    <property type="evidence" value="ECO:0007669"/>
    <property type="project" value="TreeGrafter"/>
</dbReference>
<comment type="caution">
    <text evidence="4">The sequence shown here is derived from an EMBL/GenBank/DDBJ whole genome shotgun (WGS) entry which is preliminary data.</text>
</comment>
<dbReference type="GO" id="GO:0016618">
    <property type="term" value="F:hydroxypyruvate reductase [NAD(P)H] activity"/>
    <property type="evidence" value="ECO:0007669"/>
    <property type="project" value="TreeGrafter"/>
</dbReference>
<dbReference type="GO" id="GO:0051287">
    <property type="term" value="F:NAD binding"/>
    <property type="evidence" value="ECO:0007669"/>
    <property type="project" value="InterPro"/>
</dbReference>
<dbReference type="InterPro" id="IPR006140">
    <property type="entry name" value="D-isomer_DH_NAD-bd"/>
</dbReference>
<dbReference type="Pfam" id="PF02826">
    <property type="entry name" value="2-Hacid_dh_C"/>
    <property type="match status" value="1"/>
</dbReference>
<feature type="domain" description="D-isomer specific 2-hydroxyacid dehydrogenase NAD-binding" evidence="3">
    <location>
        <begin position="1"/>
        <end position="62"/>
    </location>
</feature>